<keyword evidence="3" id="KW-1185">Reference proteome</keyword>
<keyword evidence="1" id="KW-0808">Transferase</keyword>
<evidence type="ECO:0000313" key="2">
    <source>
        <dbReference type="EMBL" id="MBD3689825.1"/>
    </source>
</evidence>
<dbReference type="InterPro" id="IPR011009">
    <property type="entry name" value="Kinase-like_dom_sf"/>
</dbReference>
<dbReference type="AlphaFoldDB" id="A0A8I0KQC2"/>
<evidence type="ECO:0000313" key="3">
    <source>
        <dbReference type="Proteomes" id="UP000627538"/>
    </source>
</evidence>
<dbReference type="EMBL" id="JACRUO010000001">
    <property type="protein sequence ID" value="MBD3689825.1"/>
    <property type="molecule type" value="Genomic_DNA"/>
</dbReference>
<dbReference type="PANTHER" id="PTHR12149">
    <property type="entry name" value="FRUCTOSAMINE 3 KINASE-RELATED PROTEIN"/>
    <property type="match status" value="1"/>
</dbReference>
<comment type="caution">
    <text evidence="2">The sequence shown here is derived from an EMBL/GenBank/DDBJ whole genome shotgun (WGS) entry which is preliminary data.</text>
</comment>
<organism evidence="2 3">
    <name type="scientific">Nanchangia anserum</name>
    <dbReference type="NCBI Taxonomy" id="2692125"/>
    <lineage>
        <taxon>Bacteria</taxon>
        <taxon>Bacillati</taxon>
        <taxon>Actinomycetota</taxon>
        <taxon>Actinomycetes</taxon>
        <taxon>Actinomycetales</taxon>
        <taxon>Actinomycetaceae</taxon>
        <taxon>Nanchangia</taxon>
    </lineage>
</organism>
<comment type="similarity">
    <text evidence="1">Belongs to the fructosamine kinase family.</text>
</comment>
<proteinExistence type="inferred from homology"/>
<dbReference type="Pfam" id="PF03881">
    <property type="entry name" value="Fructosamin_kin"/>
    <property type="match status" value="1"/>
</dbReference>
<dbReference type="Proteomes" id="UP000627538">
    <property type="component" value="Unassembled WGS sequence"/>
</dbReference>
<dbReference type="Gene3D" id="1.20.1270.240">
    <property type="match status" value="1"/>
</dbReference>
<dbReference type="PIRSF" id="PIRSF006221">
    <property type="entry name" value="Ketosamine-3-kinase"/>
    <property type="match status" value="1"/>
</dbReference>
<dbReference type="RefSeq" id="WP_191071847.1">
    <property type="nucleotide sequence ID" value="NZ_CP060506.1"/>
</dbReference>
<dbReference type="InterPro" id="IPR016477">
    <property type="entry name" value="Fructo-/Ketosamine-3-kinase"/>
</dbReference>
<sequence>MGIQREGEYYTKTNEHHHDQIDLEARGLAWLAEAQEIGGAHVVDMVAHGPGRLRLRAIPSSTCTRDAAHAFGHALARTHAAGAPYYGAPPRGWNGDGWMGNARLTYATSNAPARSWGEFYAHDRLLPILAPARDNGSITAHGCAIVEHLCAKLADGAYDHALPALITAPAARLHGDLWSGNVVWAPSVELTWAPRTAGRDPDRDDSLPTVVGVLIDPAAQGGHAETDLASLGIFGQPYLDAIYDGYNSVSKLADGWRERVGLHQLHMLLVHANLFGGGYGYESVACAKRYA</sequence>
<dbReference type="Gene3D" id="1.10.510.10">
    <property type="entry name" value="Transferase(Phosphotransferase) domain 1"/>
    <property type="match status" value="1"/>
</dbReference>
<name>A0A8I0KQC2_9ACTO</name>
<reference evidence="2 3" key="1">
    <citation type="submission" date="2020-08" db="EMBL/GenBank/DDBJ databases">
        <title>Winkia gen. nov., sp. nov., isolated from faeces of the Anser albifrons in China.</title>
        <authorList>
            <person name="Liu Q."/>
        </authorList>
    </citation>
    <scope>NUCLEOTIDE SEQUENCE [LARGE SCALE GENOMIC DNA]</scope>
    <source>
        <strain evidence="2 3">C62</strain>
    </source>
</reference>
<accession>A0A8I0KQC2</accession>
<gene>
    <name evidence="2" type="ORF">H8R10_06245</name>
</gene>
<protein>
    <submittedName>
        <fullName evidence="2">Fructosamine kinase family protein</fullName>
    </submittedName>
</protein>
<evidence type="ECO:0000256" key="1">
    <source>
        <dbReference type="PIRNR" id="PIRNR006221"/>
    </source>
</evidence>
<keyword evidence="1 2" id="KW-0418">Kinase</keyword>
<dbReference type="PANTHER" id="PTHR12149:SF8">
    <property type="entry name" value="PROTEIN-RIBULOSAMINE 3-KINASE"/>
    <property type="match status" value="1"/>
</dbReference>
<dbReference type="SUPFAM" id="SSF56112">
    <property type="entry name" value="Protein kinase-like (PK-like)"/>
    <property type="match status" value="1"/>
</dbReference>
<dbReference type="GO" id="GO:0016301">
    <property type="term" value="F:kinase activity"/>
    <property type="evidence" value="ECO:0007669"/>
    <property type="project" value="UniProtKB-UniRule"/>
</dbReference>